<reference evidence="3 4" key="1">
    <citation type="journal article" date="2020" name="Biotechnol. Biofuels">
        <title>New insights from the biogas microbiome by comprehensive genome-resolved metagenomics of nearly 1600 species originating from multiple anaerobic digesters.</title>
        <authorList>
            <person name="Campanaro S."/>
            <person name="Treu L."/>
            <person name="Rodriguez-R L.M."/>
            <person name="Kovalovszki A."/>
            <person name="Ziels R.M."/>
            <person name="Maus I."/>
            <person name="Zhu X."/>
            <person name="Kougias P.G."/>
            <person name="Basile A."/>
            <person name="Luo G."/>
            <person name="Schluter A."/>
            <person name="Konstantinidis K.T."/>
            <person name="Angelidaki I."/>
        </authorList>
    </citation>
    <scope>NUCLEOTIDE SEQUENCE [LARGE SCALE GENOMIC DNA]</scope>
    <source>
        <strain evidence="3">AS22ysBPME_79</strain>
    </source>
</reference>
<feature type="transmembrane region" description="Helical" evidence="1">
    <location>
        <begin position="54"/>
        <end position="73"/>
    </location>
</feature>
<keyword evidence="1" id="KW-0812">Transmembrane</keyword>
<evidence type="ECO:0000256" key="1">
    <source>
        <dbReference type="SAM" id="Phobius"/>
    </source>
</evidence>
<feature type="transmembrane region" description="Helical" evidence="1">
    <location>
        <begin position="23"/>
        <end position="47"/>
    </location>
</feature>
<dbReference type="GO" id="GO:0009307">
    <property type="term" value="P:DNA restriction-modification system"/>
    <property type="evidence" value="ECO:0007669"/>
    <property type="project" value="InterPro"/>
</dbReference>
<comment type="caution">
    <text evidence="3">The sequence shown here is derived from an EMBL/GenBank/DDBJ whole genome shotgun (WGS) entry which is preliminary data.</text>
</comment>
<keyword evidence="1" id="KW-1133">Transmembrane helix</keyword>
<dbReference type="InterPro" id="IPR052906">
    <property type="entry name" value="Type_IV_Methyl-Rstrct_Enzyme"/>
</dbReference>
<sequence>MNPEDISTILTNLKNKIFFPGSIQIMLFNLIFLFIIIPSIIISILSISIITIEATFWFLLKITGISNTLIIINPIKEITLLALLWIFRLIFIILTISMFGLPIYYFFYLFSKRYKTEKESLEKKRQADKQEEILNNEKLIKEKIQNIFINENIKNLIKNFAKNYCVTELTEITAKNIPNELNISINKENFEKLQELLSNKYKLNIDNTELKEIITFIKVTTLLEKFEETILKKETLEQIIEIYTLKFGEKSLNYEKLILLKKYLKKKKIPYENDANLITKIETTKKINELNIFENKINIENKKLIDDIDHMKGSEFENYLGKLFELEGYTIEKITHSNDQGGDLIIKRFDKKIVIQAKRWNGKVPNKAIQEVVAAKAHYSCDEAWIVTNSNLTRQAHELAKTNKVRIIERKDLIKLID</sequence>
<feature type="transmembrane region" description="Helical" evidence="1">
    <location>
        <begin position="85"/>
        <end position="110"/>
    </location>
</feature>
<dbReference type="Pfam" id="PF04471">
    <property type="entry name" value="Mrr_cat"/>
    <property type="match status" value="1"/>
</dbReference>
<accession>A0A7K4BYG3</accession>
<dbReference type="GO" id="GO:0015666">
    <property type="term" value="F:restriction endodeoxyribonuclease activity"/>
    <property type="evidence" value="ECO:0007669"/>
    <property type="project" value="TreeGrafter"/>
</dbReference>
<dbReference type="SUPFAM" id="SSF52980">
    <property type="entry name" value="Restriction endonuclease-like"/>
    <property type="match status" value="1"/>
</dbReference>
<dbReference type="InterPro" id="IPR011856">
    <property type="entry name" value="tRNA_endonuc-like_dom_sf"/>
</dbReference>
<dbReference type="PANTHER" id="PTHR30015:SF6">
    <property type="entry name" value="SLL1429 PROTEIN"/>
    <property type="match status" value="1"/>
</dbReference>
<dbReference type="AlphaFoldDB" id="A0A7K4BYG3"/>
<dbReference type="Proteomes" id="UP000526302">
    <property type="component" value="Unassembled WGS sequence"/>
</dbReference>
<proteinExistence type="predicted"/>
<dbReference type="PANTHER" id="PTHR30015">
    <property type="entry name" value="MRR RESTRICTION SYSTEM PROTEIN"/>
    <property type="match status" value="1"/>
</dbReference>
<protein>
    <recommendedName>
        <fullName evidence="2">Restriction endonuclease type IV Mrr domain-containing protein</fullName>
    </recommendedName>
</protein>
<evidence type="ECO:0000313" key="3">
    <source>
        <dbReference type="EMBL" id="NMA44304.1"/>
    </source>
</evidence>
<evidence type="ECO:0000259" key="2">
    <source>
        <dbReference type="Pfam" id="PF04471"/>
    </source>
</evidence>
<organism evidence="3 4">
    <name type="scientific">Candidatus Iainarchaeum sp</name>
    <dbReference type="NCBI Taxonomy" id="3101447"/>
    <lineage>
        <taxon>Archaea</taxon>
        <taxon>Candidatus Iainarchaeota</taxon>
        <taxon>Candidatus Iainarchaeia</taxon>
        <taxon>Candidatus Iainarchaeales</taxon>
        <taxon>Candidatus Iainarchaeaceae</taxon>
        <taxon>Candidatus Iainarchaeum</taxon>
    </lineage>
</organism>
<gene>
    <name evidence="3" type="ORF">GX950_00620</name>
</gene>
<dbReference type="InterPro" id="IPR011335">
    <property type="entry name" value="Restrct_endonuc-II-like"/>
</dbReference>
<dbReference type="InterPro" id="IPR007560">
    <property type="entry name" value="Restrct_endonuc_IV_Mrr"/>
</dbReference>
<dbReference type="EMBL" id="JAAZKV010000004">
    <property type="protein sequence ID" value="NMA44304.1"/>
    <property type="molecule type" value="Genomic_DNA"/>
</dbReference>
<name>A0A7K4BYG3_9ARCH</name>
<feature type="domain" description="Restriction endonuclease type IV Mrr" evidence="2">
    <location>
        <begin position="308"/>
        <end position="417"/>
    </location>
</feature>
<dbReference type="Gene3D" id="3.40.1350.10">
    <property type="match status" value="1"/>
</dbReference>
<keyword evidence="1" id="KW-0472">Membrane</keyword>
<dbReference type="GO" id="GO:0003677">
    <property type="term" value="F:DNA binding"/>
    <property type="evidence" value="ECO:0007669"/>
    <property type="project" value="InterPro"/>
</dbReference>
<evidence type="ECO:0000313" key="4">
    <source>
        <dbReference type="Proteomes" id="UP000526302"/>
    </source>
</evidence>